<dbReference type="EMBL" id="LXZO01000066">
    <property type="protein sequence ID" value="PAY48323.1"/>
    <property type="molecule type" value="Genomic_DNA"/>
</dbReference>
<gene>
    <name evidence="1" type="ORF">A8C52_05180</name>
</gene>
<comment type="caution">
    <text evidence="1">The sequence shown here is derived from an EMBL/GenBank/DDBJ whole genome shotgun (WGS) entry which is preliminary data.</text>
</comment>
<evidence type="ECO:0000313" key="2">
    <source>
        <dbReference type="Proteomes" id="UP000218139"/>
    </source>
</evidence>
<protein>
    <submittedName>
        <fullName evidence="1">Uncharacterized protein</fullName>
    </submittedName>
</protein>
<dbReference type="Proteomes" id="UP000218139">
    <property type="component" value="Unassembled WGS sequence"/>
</dbReference>
<name>A0A9X6S6D2_9LACO</name>
<reference evidence="1 2" key="1">
    <citation type="submission" date="2016-05" db="EMBL/GenBank/DDBJ databases">
        <authorList>
            <person name="Lee J.-Y."/>
            <person name="Kim E.B."/>
            <person name="Choi Y.-J."/>
        </authorList>
    </citation>
    <scope>NUCLEOTIDE SEQUENCE [LARGE SCALE GENOMIC DNA]</scope>
    <source>
        <strain evidence="1 2">KLA006</strain>
    </source>
</reference>
<organism evidence="1 2">
    <name type="scientific">Ligilactobacillus salivarius</name>
    <dbReference type="NCBI Taxonomy" id="1624"/>
    <lineage>
        <taxon>Bacteria</taxon>
        <taxon>Bacillati</taxon>
        <taxon>Bacillota</taxon>
        <taxon>Bacilli</taxon>
        <taxon>Lactobacillales</taxon>
        <taxon>Lactobacillaceae</taxon>
        <taxon>Ligilactobacillus</taxon>
    </lineage>
</organism>
<accession>A0A9X6S6D2</accession>
<sequence length="665" mass="75938">MQTIILISEKGGGILFWNKKSKAKKAKKPEVQYKMTKAEKKRAKQRRKIAEARKKKFIGQPGFTSDKGYVEFDGYIHEYNGRYVSVFDVLVQYGTHNPEVIGWLTKLIPTQQLKDGDIYFAYREKGMSKGTENEIFSKKLHSRKVTMLNSEESTDERENSKKRLELEDIQLTNELAKNEHIVDSDISLVVWADTPEQLKKTVDELRQNYKDGGIPGFMIVRKIFKQKEELFSLFNKISANKWHNADMESVAASRLFLPSSGFVDPQGVYVGEDLESLLYNNSSIIDFNGIRHAVVITGGTSVRYSLNGLEYPIETNRSGSAWAHVIAEDNYLVNGKRTHHINLVPFDYHAPNSKVLDMQKYTLNTLEVYGTKENVEVDANDNFEKVTEIIMMLLGENAVSSDQYANIRGMLKEQLIDWVIKRAGGNGIYTLDPQNEPTRAWRILATEQHQNYPTIGDFVLELDSVVARERKVGENAGDRAQLLLRAVKTAVNQYPQVFNAKTNIPDKFTYYDRNIYYDLSKLSNNRVVKGAMFLNTLSYVANRAMPGDMIVIHGLDSVTVSPRILKPYREKMDEKGIGLITTLEERDNKEMNIKTLNSFIYPLSTQDLVVLGGLTPDSLKDINYSWNKELSKRVRDELLANANSRFYVYRARDLLGTVIDTHLIL</sequence>
<evidence type="ECO:0000313" key="1">
    <source>
        <dbReference type="EMBL" id="PAY48323.1"/>
    </source>
</evidence>
<proteinExistence type="predicted"/>
<dbReference type="AlphaFoldDB" id="A0A9X6S6D2"/>